<organism evidence="8 9">
    <name type="scientific">Candidatus Gallimonas intestinavium</name>
    <dbReference type="NCBI Taxonomy" id="2838603"/>
    <lineage>
        <taxon>Bacteria</taxon>
        <taxon>Bacillati</taxon>
        <taxon>Bacillota</taxon>
        <taxon>Clostridia</taxon>
        <taxon>Candidatus Gallimonas</taxon>
    </lineage>
</organism>
<sequence length="463" mass="49609">MNCDLTVGKPQKVLLLYILPLLGSALFQQFYTLADTIIAGKFAGQTALTAIGASNSIVNILMAVALGANAGCAVLVSRYFGAKENQKVKSAVSTALLSFFVLSGILLLAGVLSCRPVLEALKTPAEAMADSVTYLNIYYYGLPFLILYNLGTGIFSALGDSKTPFLFLVGSSLANIFLDWVMVKPWGVAGVAWATFIAQGAACVLTLFFVFRRMRGIASGEKAPVFSGTLLKTLLLLAIPVILQNSFVSVGNLVIQVRINEIANVEGIGITSGFTSGFKLLVFCTTCFNACATGLTNYVSQNYGANKFHRIRQGFVWGLLISTALTACFVAVTLLAASPLVSLFMPGGEQDTALALATGVEYIRLTAPFFFVVNVKIMADATVRGCNGNVGFMVSTFSDLILRVVFVFLLTPFMGFTGVGWAWDIGWVLGTAIALAFYFAIPCLKKRNLEKYDKDDRLLPAAV</sequence>
<keyword evidence="5 7" id="KW-1133">Transmembrane helix</keyword>
<gene>
    <name evidence="8" type="ORF">H9964_02070</name>
</gene>
<accession>A0A9D2G3D4</accession>
<dbReference type="PANTHER" id="PTHR43549:SF3">
    <property type="entry name" value="MULTIDRUG RESISTANCE PROTEIN YPNP-RELATED"/>
    <property type="match status" value="1"/>
</dbReference>
<feature type="transmembrane region" description="Helical" evidence="7">
    <location>
        <begin position="189"/>
        <end position="211"/>
    </location>
</feature>
<feature type="transmembrane region" description="Helical" evidence="7">
    <location>
        <begin position="425"/>
        <end position="444"/>
    </location>
</feature>
<evidence type="ECO:0000256" key="6">
    <source>
        <dbReference type="ARBA" id="ARBA00023136"/>
    </source>
</evidence>
<evidence type="ECO:0000256" key="5">
    <source>
        <dbReference type="ARBA" id="ARBA00022989"/>
    </source>
</evidence>
<feature type="transmembrane region" description="Helical" evidence="7">
    <location>
        <begin position="362"/>
        <end position="379"/>
    </location>
</feature>
<dbReference type="PANTHER" id="PTHR43549">
    <property type="entry name" value="MULTIDRUG RESISTANCE PROTEIN YPNP-RELATED"/>
    <property type="match status" value="1"/>
</dbReference>
<dbReference type="InterPro" id="IPR052031">
    <property type="entry name" value="Membrane_Transporter-Flippase"/>
</dbReference>
<feature type="transmembrane region" description="Helical" evidence="7">
    <location>
        <begin position="280"/>
        <end position="299"/>
    </location>
</feature>
<reference evidence="8" key="1">
    <citation type="journal article" date="2021" name="PeerJ">
        <title>Extensive microbial diversity within the chicken gut microbiome revealed by metagenomics and culture.</title>
        <authorList>
            <person name="Gilroy R."/>
            <person name="Ravi A."/>
            <person name="Getino M."/>
            <person name="Pursley I."/>
            <person name="Horton D.L."/>
            <person name="Alikhan N.F."/>
            <person name="Baker D."/>
            <person name="Gharbi K."/>
            <person name="Hall N."/>
            <person name="Watson M."/>
            <person name="Adriaenssens E.M."/>
            <person name="Foster-Nyarko E."/>
            <person name="Jarju S."/>
            <person name="Secka A."/>
            <person name="Antonio M."/>
            <person name="Oren A."/>
            <person name="Chaudhuri R.R."/>
            <person name="La Ragione R."/>
            <person name="Hildebrand F."/>
            <person name="Pallen M.J."/>
        </authorList>
    </citation>
    <scope>NUCLEOTIDE SEQUENCE</scope>
    <source>
        <strain evidence="8">ChiW7-2402</strain>
    </source>
</reference>
<dbReference type="InterPro" id="IPR002528">
    <property type="entry name" value="MATE_fam"/>
</dbReference>
<reference evidence="8" key="2">
    <citation type="submission" date="2021-04" db="EMBL/GenBank/DDBJ databases">
        <authorList>
            <person name="Gilroy R."/>
        </authorList>
    </citation>
    <scope>NUCLEOTIDE SEQUENCE</scope>
    <source>
        <strain evidence="8">ChiW7-2402</strain>
    </source>
</reference>
<comment type="caution">
    <text evidence="8">The sequence shown here is derived from an EMBL/GenBank/DDBJ whole genome shotgun (WGS) entry which is preliminary data.</text>
</comment>
<dbReference type="GO" id="GO:0015297">
    <property type="term" value="F:antiporter activity"/>
    <property type="evidence" value="ECO:0007669"/>
    <property type="project" value="InterPro"/>
</dbReference>
<evidence type="ECO:0000256" key="1">
    <source>
        <dbReference type="ARBA" id="ARBA00004651"/>
    </source>
</evidence>
<dbReference type="GO" id="GO:0005886">
    <property type="term" value="C:plasma membrane"/>
    <property type="evidence" value="ECO:0007669"/>
    <property type="project" value="UniProtKB-SubCell"/>
</dbReference>
<keyword evidence="4 7" id="KW-0812">Transmembrane</keyword>
<dbReference type="GO" id="GO:0042910">
    <property type="term" value="F:xenobiotic transmembrane transporter activity"/>
    <property type="evidence" value="ECO:0007669"/>
    <property type="project" value="InterPro"/>
</dbReference>
<dbReference type="Proteomes" id="UP000824102">
    <property type="component" value="Unassembled WGS sequence"/>
</dbReference>
<proteinExistence type="predicted"/>
<evidence type="ECO:0000256" key="4">
    <source>
        <dbReference type="ARBA" id="ARBA00022692"/>
    </source>
</evidence>
<evidence type="ECO:0000313" key="9">
    <source>
        <dbReference type="Proteomes" id="UP000824102"/>
    </source>
</evidence>
<dbReference type="EMBL" id="DXBB01000039">
    <property type="protein sequence ID" value="HIZ72349.1"/>
    <property type="molecule type" value="Genomic_DNA"/>
</dbReference>
<evidence type="ECO:0000313" key="8">
    <source>
        <dbReference type="EMBL" id="HIZ72349.1"/>
    </source>
</evidence>
<dbReference type="Pfam" id="PF01554">
    <property type="entry name" value="MatE"/>
    <property type="match status" value="2"/>
</dbReference>
<comment type="subcellular location">
    <subcellularLocation>
        <location evidence="1">Cell membrane</location>
        <topology evidence="1">Multi-pass membrane protein</topology>
    </subcellularLocation>
</comment>
<feature type="transmembrane region" description="Helical" evidence="7">
    <location>
        <begin position="319"/>
        <end position="342"/>
    </location>
</feature>
<dbReference type="AlphaFoldDB" id="A0A9D2G3D4"/>
<evidence type="ECO:0000256" key="2">
    <source>
        <dbReference type="ARBA" id="ARBA00022448"/>
    </source>
</evidence>
<feature type="transmembrane region" description="Helical" evidence="7">
    <location>
        <begin position="223"/>
        <end position="243"/>
    </location>
</feature>
<feature type="transmembrane region" description="Helical" evidence="7">
    <location>
        <begin position="12"/>
        <end position="31"/>
    </location>
</feature>
<keyword evidence="6 7" id="KW-0472">Membrane</keyword>
<protein>
    <submittedName>
        <fullName evidence="8">Polysaccharide biosynthesis C-terminal domain-containing protein</fullName>
    </submittedName>
</protein>
<feature type="transmembrane region" description="Helical" evidence="7">
    <location>
        <begin position="57"/>
        <end position="80"/>
    </location>
</feature>
<keyword evidence="3" id="KW-1003">Cell membrane</keyword>
<evidence type="ECO:0000256" key="3">
    <source>
        <dbReference type="ARBA" id="ARBA00022475"/>
    </source>
</evidence>
<dbReference type="PIRSF" id="PIRSF006603">
    <property type="entry name" value="DinF"/>
    <property type="match status" value="1"/>
</dbReference>
<feature type="transmembrane region" description="Helical" evidence="7">
    <location>
        <begin position="138"/>
        <end position="158"/>
    </location>
</feature>
<feature type="transmembrane region" description="Helical" evidence="7">
    <location>
        <begin position="165"/>
        <end position="183"/>
    </location>
</feature>
<name>A0A9D2G3D4_9FIRM</name>
<feature type="transmembrane region" description="Helical" evidence="7">
    <location>
        <begin position="92"/>
        <end position="118"/>
    </location>
</feature>
<keyword evidence="2" id="KW-0813">Transport</keyword>
<evidence type="ECO:0000256" key="7">
    <source>
        <dbReference type="SAM" id="Phobius"/>
    </source>
</evidence>
<dbReference type="InterPro" id="IPR048279">
    <property type="entry name" value="MdtK-like"/>
</dbReference>